<dbReference type="OrthoDB" id="1607513at2759"/>
<dbReference type="AlphaFoldDB" id="A0A9P0LR53"/>
<dbReference type="SUPFAM" id="SSF140996">
    <property type="entry name" value="Hermes dimerisation domain"/>
    <property type="match status" value="2"/>
</dbReference>
<dbReference type="PANTHER" id="PTHR46481:SF10">
    <property type="entry name" value="ZINC FINGER BED DOMAIN-CONTAINING PROTEIN 39"/>
    <property type="match status" value="1"/>
</dbReference>
<organism evidence="7 8">
    <name type="scientific">Acanthoscelides obtectus</name>
    <name type="common">Bean weevil</name>
    <name type="synonym">Bruchus obtectus</name>
    <dbReference type="NCBI Taxonomy" id="200917"/>
    <lineage>
        <taxon>Eukaryota</taxon>
        <taxon>Metazoa</taxon>
        <taxon>Ecdysozoa</taxon>
        <taxon>Arthropoda</taxon>
        <taxon>Hexapoda</taxon>
        <taxon>Insecta</taxon>
        <taxon>Pterygota</taxon>
        <taxon>Neoptera</taxon>
        <taxon>Endopterygota</taxon>
        <taxon>Coleoptera</taxon>
        <taxon>Polyphaga</taxon>
        <taxon>Cucujiformia</taxon>
        <taxon>Chrysomeloidea</taxon>
        <taxon>Chrysomelidae</taxon>
        <taxon>Bruchinae</taxon>
        <taxon>Bruchini</taxon>
        <taxon>Acanthoscelides</taxon>
    </lineage>
</organism>
<dbReference type="SUPFAM" id="SSF53098">
    <property type="entry name" value="Ribonuclease H-like"/>
    <property type="match status" value="2"/>
</dbReference>
<sequence>MNQKQCVAQKFFAVLEKKSKSSFWKHLKYKHPLTLKDQSKIENKQCSGSESSGELKQIKITESFERQWDINDSRTKRIHQATGEMIVLDKQPFSVVENKGSKRLFAVLERKYSIPSRPYFSKTVIPEIYEECQSRVAEMLADARFISFTTDMWTSDVNNKSFISLTGHWISRNFEQKHYGLSIRGLDGSHTGENIKNALLELLRNNNIEVGRDHLVLRDSGANIKNATKDMGVNNESCFIHTQQLVVVNSLKEQTSLMEIVPIARKIVTHINHSSPSRTKLEEIKKDVNLPIKKMVQDVQRRWNSTYYLLERLVEQRRAINLLATEVDAVPSLTPSPPNIDQSKIENKQCSGSESSGELRQIKITESFERQWDINDSRTKRIHQAIGEMIVLNKQPFSVVENKGSKRLFTVLERKYSIPSRPYFSKTVIPEIYEECQSRVAEMLADARFISFTTDMWTSDVNNKSFITLTGHWISRNFEQKHYGLSIRGLDGSHTGENIKNALLELLRNNNIEVGRVHLVLRDSGANIKNATKDMGVNNESCFIHTQQLVVVNSLKEQTSLMEIVPIARKIVTHINHSSPSRTKLEEIQKDVNLPIKKMVQDVQRRWNSTYYLLERLVEQRRAINLLATEVDAVPSLTPSQWDSLEKLLRLLQPFEQTTKHFSRELCIISEVIPTVCH</sequence>
<keyword evidence="8" id="KW-1185">Reference proteome</keyword>
<evidence type="ECO:0000313" key="7">
    <source>
        <dbReference type="EMBL" id="CAH1996642.1"/>
    </source>
</evidence>
<keyword evidence="2" id="KW-0479">Metal-binding</keyword>
<comment type="caution">
    <text evidence="7">The sequence shown here is derived from an EMBL/GenBank/DDBJ whole genome shotgun (WGS) entry which is preliminary data.</text>
</comment>
<evidence type="ECO:0000256" key="5">
    <source>
        <dbReference type="ARBA" id="ARBA00023242"/>
    </source>
</evidence>
<gene>
    <name evidence="7" type="ORF">ACAOBT_LOCUS23304</name>
</gene>
<evidence type="ECO:0000313" key="8">
    <source>
        <dbReference type="Proteomes" id="UP001152888"/>
    </source>
</evidence>
<accession>A0A9P0LR53</accession>
<keyword evidence="4" id="KW-0862">Zinc</keyword>
<evidence type="ECO:0000256" key="6">
    <source>
        <dbReference type="SAM" id="MobiDB-lite"/>
    </source>
</evidence>
<evidence type="ECO:0000256" key="4">
    <source>
        <dbReference type="ARBA" id="ARBA00022833"/>
    </source>
</evidence>
<name>A0A9P0LR53_ACAOB</name>
<keyword evidence="3" id="KW-0863">Zinc-finger</keyword>
<proteinExistence type="predicted"/>
<dbReference type="GO" id="GO:0008270">
    <property type="term" value="F:zinc ion binding"/>
    <property type="evidence" value="ECO:0007669"/>
    <property type="project" value="UniProtKB-KW"/>
</dbReference>
<feature type="region of interest" description="Disordered" evidence="6">
    <location>
        <begin position="333"/>
        <end position="356"/>
    </location>
</feature>
<comment type="subcellular location">
    <subcellularLocation>
        <location evidence="1">Nucleus</location>
    </subcellularLocation>
</comment>
<evidence type="ECO:0000256" key="3">
    <source>
        <dbReference type="ARBA" id="ARBA00022771"/>
    </source>
</evidence>
<dbReference type="GO" id="GO:0005634">
    <property type="term" value="C:nucleus"/>
    <property type="evidence" value="ECO:0007669"/>
    <property type="project" value="UniProtKB-SubCell"/>
</dbReference>
<evidence type="ECO:0008006" key="9">
    <source>
        <dbReference type="Google" id="ProtNLM"/>
    </source>
</evidence>
<reference evidence="7" key="1">
    <citation type="submission" date="2022-03" db="EMBL/GenBank/DDBJ databases">
        <authorList>
            <person name="Sayadi A."/>
        </authorList>
    </citation>
    <scope>NUCLEOTIDE SEQUENCE</scope>
</reference>
<protein>
    <recommendedName>
        <fullName evidence="9">Zinc finger BED domain-containing protein 4</fullName>
    </recommendedName>
</protein>
<dbReference type="Proteomes" id="UP001152888">
    <property type="component" value="Unassembled WGS sequence"/>
</dbReference>
<keyword evidence="5" id="KW-0539">Nucleus</keyword>
<evidence type="ECO:0000256" key="2">
    <source>
        <dbReference type="ARBA" id="ARBA00022723"/>
    </source>
</evidence>
<dbReference type="InterPro" id="IPR052035">
    <property type="entry name" value="ZnF_BED_domain_contain"/>
</dbReference>
<dbReference type="PANTHER" id="PTHR46481">
    <property type="entry name" value="ZINC FINGER BED DOMAIN-CONTAINING PROTEIN 4"/>
    <property type="match status" value="1"/>
</dbReference>
<dbReference type="EMBL" id="CAKOFQ010007263">
    <property type="protein sequence ID" value="CAH1996642.1"/>
    <property type="molecule type" value="Genomic_DNA"/>
</dbReference>
<dbReference type="InterPro" id="IPR012337">
    <property type="entry name" value="RNaseH-like_sf"/>
</dbReference>
<evidence type="ECO:0000256" key="1">
    <source>
        <dbReference type="ARBA" id="ARBA00004123"/>
    </source>
</evidence>